<evidence type="ECO:0000313" key="2">
    <source>
        <dbReference type="Proteomes" id="UP000228635"/>
    </source>
</evidence>
<dbReference type="Proteomes" id="UP000228635">
    <property type="component" value="Unassembled WGS sequence"/>
</dbReference>
<proteinExistence type="predicted"/>
<organism evidence="1 2">
    <name type="scientific">Candidatus Harrisonbacteria bacterium CG10_big_fil_rev_8_21_14_0_10_42_17</name>
    <dbReference type="NCBI Taxonomy" id="1974584"/>
    <lineage>
        <taxon>Bacteria</taxon>
        <taxon>Candidatus Harrisoniibacteriota</taxon>
    </lineage>
</organism>
<protein>
    <submittedName>
        <fullName evidence="1">Uncharacterized protein</fullName>
    </submittedName>
</protein>
<evidence type="ECO:0000313" key="1">
    <source>
        <dbReference type="EMBL" id="PIT92229.1"/>
    </source>
</evidence>
<comment type="caution">
    <text evidence="1">The sequence shown here is derived from an EMBL/GenBank/DDBJ whole genome shotgun (WGS) entry which is preliminary data.</text>
</comment>
<accession>A0A2M6WHF2</accession>
<dbReference type="Pfam" id="PF14337">
    <property type="entry name" value="Abi_alpha"/>
    <property type="match status" value="1"/>
</dbReference>
<reference evidence="2" key="1">
    <citation type="submission" date="2017-09" db="EMBL/GenBank/DDBJ databases">
        <title>Depth-based differentiation of microbial function through sediment-hosted aquifers and enrichment of novel symbionts in the deep terrestrial subsurface.</title>
        <authorList>
            <person name="Probst A.J."/>
            <person name="Ladd B."/>
            <person name="Jarett J.K."/>
            <person name="Geller-Mcgrath D.E."/>
            <person name="Sieber C.M.K."/>
            <person name="Emerson J.B."/>
            <person name="Anantharaman K."/>
            <person name="Thomas B.C."/>
            <person name="Malmstrom R."/>
            <person name="Stieglmeier M."/>
            <person name="Klingl A."/>
            <person name="Woyke T."/>
            <person name="Ryan C.M."/>
            <person name="Banfield J.F."/>
        </authorList>
    </citation>
    <scope>NUCLEOTIDE SEQUENCE [LARGE SCALE GENOMIC DNA]</scope>
</reference>
<dbReference type="EMBL" id="PFBA01000030">
    <property type="protein sequence ID" value="PIT92229.1"/>
    <property type="molecule type" value="Genomic_DNA"/>
</dbReference>
<sequence length="106" mass="12034">MLQDGVKGWRARNIIKILMKTKELIESFGLIQQELSGKFFVQALDKVSIEDEESLQDKWATLLSNASTGQARADIKYVNILSDLEADEVRFLTTLYTVRVKVENAV</sequence>
<name>A0A2M6WHF2_9BACT</name>
<dbReference type="InterPro" id="IPR025506">
    <property type="entry name" value="Abi_alpha"/>
</dbReference>
<dbReference type="AlphaFoldDB" id="A0A2M6WHF2"/>
<gene>
    <name evidence="1" type="ORF">COU08_03565</name>
</gene>